<evidence type="ECO:0000256" key="4">
    <source>
        <dbReference type="ARBA" id="ARBA00022792"/>
    </source>
</evidence>
<comment type="subunit">
    <text evidence="10">Component of the cytochrome c oxidase (complex IV, CIV), a multisubunit enzyme composed of 14 subunits.</text>
</comment>
<evidence type="ECO:0000313" key="13">
    <source>
        <dbReference type="Proteomes" id="UP000663828"/>
    </source>
</evidence>
<dbReference type="UniPathway" id="UPA00705"/>
<comment type="function">
    <text evidence="10">Component of the cytochrome c oxidase, the last enzyme in the mitochondrial electron transport chain which drives oxidative phosphorylation.</text>
</comment>
<dbReference type="PRINTS" id="PR01873">
    <property type="entry name" value="CYTCOXIDASE4"/>
</dbReference>
<dbReference type="EMBL" id="CAJNOR010003728">
    <property type="protein sequence ID" value="CAF1442117.1"/>
    <property type="molecule type" value="Genomic_DNA"/>
</dbReference>
<proteinExistence type="inferred from homology"/>
<dbReference type="InterPro" id="IPR004203">
    <property type="entry name" value="Cyt_c_oxidase_su4_fam"/>
</dbReference>
<evidence type="ECO:0000256" key="6">
    <source>
        <dbReference type="ARBA" id="ARBA00022989"/>
    </source>
</evidence>
<dbReference type="Gene3D" id="1.10.442.10">
    <property type="entry name" value="Cytochrome c oxidase subunit IV"/>
    <property type="match status" value="1"/>
</dbReference>
<dbReference type="GO" id="GO:0005743">
    <property type="term" value="C:mitochondrial inner membrane"/>
    <property type="evidence" value="ECO:0007669"/>
    <property type="project" value="UniProtKB-SubCell"/>
</dbReference>
<accession>A0A814HA48</accession>
<evidence type="ECO:0000256" key="1">
    <source>
        <dbReference type="ARBA" id="ARBA00004434"/>
    </source>
</evidence>
<evidence type="ECO:0000256" key="9">
    <source>
        <dbReference type="ARBA" id="ARBA00023136"/>
    </source>
</evidence>
<dbReference type="Proteomes" id="UP000663828">
    <property type="component" value="Unassembled WGS sequence"/>
</dbReference>
<dbReference type="InterPro" id="IPR036639">
    <property type="entry name" value="Cyt_c_oxidase_su4_sf"/>
</dbReference>
<dbReference type="GO" id="GO:0006123">
    <property type="term" value="P:mitochondrial electron transport, cytochrome c to oxygen"/>
    <property type="evidence" value="ECO:0007669"/>
    <property type="project" value="InterPro"/>
</dbReference>
<dbReference type="AlphaFoldDB" id="A0A814HA48"/>
<keyword evidence="13" id="KW-1185">Reference proteome</keyword>
<keyword evidence="8 10" id="KW-0496">Mitochondrion</keyword>
<comment type="caution">
    <text evidence="11">The sequence shown here is derived from an EMBL/GenBank/DDBJ whole genome shotgun (WGS) entry which is preliminary data.</text>
</comment>
<dbReference type="Proteomes" id="UP000663852">
    <property type="component" value="Unassembled WGS sequence"/>
</dbReference>
<keyword evidence="5" id="KW-0809">Transit peptide</keyword>
<evidence type="ECO:0000313" key="12">
    <source>
        <dbReference type="EMBL" id="CAF1442117.1"/>
    </source>
</evidence>
<dbReference type="OrthoDB" id="186013at2759"/>
<comment type="pathway">
    <text evidence="10">Energy metabolism; oxidative phosphorylation.</text>
</comment>
<evidence type="ECO:0000313" key="14">
    <source>
        <dbReference type="Proteomes" id="UP000663852"/>
    </source>
</evidence>
<evidence type="ECO:0000256" key="8">
    <source>
        <dbReference type="ARBA" id="ARBA00023128"/>
    </source>
</evidence>
<sequence>MLQHQSRANASTVSSVVQSSPIVLDNRKAPPPLDADRMRMYPRIGNRQIVGYGLKGKPEYFDLVMFPCPSIRWEADTPETAVLRKKEQGDWKQLSIDEKKRLYRASFRQTFEEFTASSGLWKWTLGWGLIALSALTLAYDGWRRLAYNFDKPNSMSDEKLKQQMQFHIAARQGPMNGLSSKWDYETGTWKK</sequence>
<dbReference type="Pfam" id="PF02936">
    <property type="entry name" value="COX4"/>
    <property type="match status" value="1"/>
</dbReference>
<evidence type="ECO:0000256" key="10">
    <source>
        <dbReference type="RuleBase" id="RU367145"/>
    </source>
</evidence>
<keyword evidence="6" id="KW-1133">Transmembrane helix</keyword>
<dbReference type="FunFam" id="1.10.442.10:FF:000001">
    <property type="entry name" value="Cytochrome c oxidase subunit 4 isoform 1"/>
    <property type="match status" value="1"/>
</dbReference>
<dbReference type="PANTHER" id="PTHR10707">
    <property type="entry name" value="CYTOCHROME C OXIDASE SUBUNIT IV"/>
    <property type="match status" value="1"/>
</dbReference>
<dbReference type="GO" id="GO:0045277">
    <property type="term" value="C:respiratory chain complex IV"/>
    <property type="evidence" value="ECO:0007669"/>
    <property type="project" value="InterPro"/>
</dbReference>
<reference evidence="11" key="1">
    <citation type="submission" date="2021-02" db="EMBL/GenBank/DDBJ databases">
        <authorList>
            <person name="Nowell W R."/>
        </authorList>
    </citation>
    <scope>NUCLEOTIDE SEQUENCE</scope>
</reference>
<dbReference type="SUPFAM" id="SSF81406">
    <property type="entry name" value="Mitochondrial cytochrome c oxidase subunit IV"/>
    <property type="match status" value="1"/>
</dbReference>
<dbReference type="GO" id="GO:0016491">
    <property type="term" value="F:oxidoreductase activity"/>
    <property type="evidence" value="ECO:0007669"/>
    <property type="project" value="UniProtKB-KW"/>
</dbReference>
<keyword evidence="9" id="KW-0472">Membrane</keyword>
<dbReference type="PANTHER" id="PTHR10707:SF10">
    <property type="entry name" value="CYTOCHROME C OXIDASE SUBUNIT 4"/>
    <property type="match status" value="1"/>
</dbReference>
<evidence type="ECO:0000256" key="3">
    <source>
        <dbReference type="ARBA" id="ARBA00022692"/>
    </source>
</evidence>
<evidence type="ECO:0000256" key="7">
    <source>
        <dbReference type="ARBA" id="ARBA00023002"/>
    </source>
</evidence>
<comment type="similarity">
    <text evidence="2 10">Belongs to the cytochrome c oxidase IV family.</text>
</comment>
<comment type="subcellular location">
    <subcellularLocation>
        <location evidence="1 10">Mitochondrion inner membrane</location>
        <topology evidence="1 10">Single-pass membrane protein</topology>
    </subcellularLocation>
</comment>
<dbReference type="CDD" id="cd00922">
    <property type="entry name" value="Cyt_c_Oxidase_IV"/>
    <property type="match status" value="1"/>
</dbReference>
<evidence type="ECO:0000256" key="5">
    <source>
        <dbReference type="ARBA" id="ARBA00022946"/>
    </source>
</evidence>
<organism evidence="11 14">
    <name type="scientific">Adineta ricciae</name>
    <name type="common">Rotifer</name>
    <dbReference type="NCBI Taxonomy" id="249248"/>
    <lineage>
        <taxon>Eukaryota</taxon>
        <taxon>Metazoa</taxon>
        <taxon>Spiralia</taxon>
        <taxon>Gnathifera</taxon>
        <taxon>Rotifera</taxon>
        <taxon>Eurotatoria</taxon>
        <taxon>Bdelloidea</taxon>
        <taxon>Adinetida</taxon>
        <taxon>Adinetidae</taxon>
        <taxon>Adineta</taxon>
    </lineage>
</organism>
<keyword evidence="4 10" id="KW-0999">Mitochondrion inner membrane</keyword>
<evidence type="ECO:0000256" key="2">
    <source>
        <dbReference type="ARBA" id="ARBA00008135"/>
    </source>
</evidence>
<dbReference type="EMBL" id="CAJNOJ010000063">
    <property type="protein sequence ID" value="CAF1007022.1"/>
    <property type="molecule type" value="Genomic_DNA"/>
</dbReference>
<keyword evidence="3" id="KW-0812">Transmembrane</keyword>
<evidence type="ECO:0000313" key="11">
    <source>
        <dbReference type="EMBL" id="CAF1007022.1"/>
    </source>
</evidence>
<name>A0A814HA48_ADIRI</name>
<protein>
    <recommendedName>
        <fullName evidence="10">Cytochrome c oxidase subunit 4</fullName>
    </recommendedName>
</protein>
<dbReference type="InterPro" id="IPR013288">
    <property type="entry name" value="Cyt_c_oxidase_su4"/>
</dbReference>
<keyword evidence="7" id="KW-0560">Oxidoreductase</keyword>
<gene>
    <name evidence="11" type="ORF">EDS130_LOCUS15188</name>
    <name evidence="12" type="ORF">XAT740_LOCUS36383</name>
</gene>